<dbReference type="Gene3D" id="1.50.10.20">
    <property type="match status" value="1"/>
</dbReference>
<gene>
    <name evidence="14" type="ORF">H103_02813</name>
</gene>
<evidence type="ECO:0000256" key="4">
    <source>
        <dbReference type="ARBA" id="ARBA00012350"/>
    </source>
</evidence>
<dbReference type="EMBL" id="KK207790">
    <property type="protein sequence ID" value="EZF54356.1"/>
    <property type="molecule type" value="Genomic_DNA"/>
</dbReference>
<organism evidence="14">
    <name type="scientific">Trichophyton rubrum CBS 288.86</name>
    <dbReference type="NCBI Taxonomy" id="1215330"/>
    <lineage>
        <taxon>Eukaryota</taxon>
        <taxon>Fungi</taxon>
        <taxon>Dikarya</taxon>
        <taxon>Ascomycota</taxon>
        <taxon>Pezizomycotina</taxon>
        <taxon>Eurotiomycetes</taxon>
        <taxon>Eurotiomycetidae</taxon>
        <taxon>Onygenales</taxon>
        <taxon>Arthrodermataceae</taxon>
        <taxon>Trichophyton</taxon>
    </lineage>
</organism>
<feature type="signal peptide" evidence="13">
    <location>
        <begin position="1"/>
        <end position="27"/>
    </location>
</feature>
<keyword evidence="8" id="KW-0325">Glycoprotein</keyword>
<evidence type="ECO:0000256" key="12">
    <source>
        <dbReference type="SAM" id="Phobius"/>
    </source>
</evidence>
<dbReference type="GO" id="GO:0012505">
    <property type="term" value="C:endomembrane system"/>
    <property type="evidence" value="ECO:0007669"/>
    <property type="project" value="UniProtKB-SubCell"/>
</dbReference>
<evidence type="ECO:0000256" key="9">
    <source>
        <dbReference type="ARBA" id="ARBA00023295"/>
    </source>
</evidence>
<evidence type="ECO:0000256" key="13">
    <source>
        <dbReference type="SAM" id="SignalP"/>
    </source>
</evidence>
<dbReference type="OrthoDB" id="4187847at2759"/>
<dbReference type="GO" id="GO:0008496">
    <property type="term" value="F:mannan endo-1,6-alpha-mannosidase activity"/>
    <property type="evidence" value="ECO:0007669"/>
    <property type="project" value="UniProtKB-UniRule"/>
</dbReference>
<accession>A0A022W870</accession>
<dbReference type="InterPro" id="IPR005198">
    <property type="entry name" value="Glyco_hydro_76"/>
</dbReference>
<keyword evidence="12" id="KW-1133">Transmembrane helix</keyword>
<dbReference type="GO" id="GO:0016052">
    <property type="term" value="P:carbohydrate catabolic process"/>
    <property type="evidence" value="ECO:0007669"/>
    <property type="project" value="InterPro"/>
</dbReference>
<dbReference type="EC" id="3.2.1.101" evidence="4 10"/>
<comment type="similarity">
    <text evidence="3 10">Belongs to the glycosyl hydrolase 76 family.</text>
</comment>
<evidence type="ECO:0000256" key="2">
    <source>
        <dbReference type="ARBA" id="ARBA00004308"/>
    </source>
</evidence>
<dbReference type="PIRSF" id="PIRSF016302">
    <property type="entry name" value="Man_a_manosd"/>
    <property type="match status" value="1"/>
</dbReference>
<keyword evidence="9 10" id="KW-0326">Glycosidase</keyword>
<reference evidence="14" key="1">
    <citation type="submission" date="2014-02" db="EMBL/GenBank/DDBJ databases">
        <title>The Genome Sequence of Trichophyton rubrum (morphotype fischeri) CBS 288.86.</title>
        <authorList>
            <consortium name="The Broad Institute Genomics Platform"/>
            <person name="Cuomo C.A."/>
            <person name="White T.C."/>
            <person name="Graser Y."/>
            <person name="Martinez-Rossi N."/>
            <person name="Heitman J."/>
            <person name="Young S.K."/>
            <person name="Zeng Q."/>
            <person name="Gargeya S."/>
            <person name="Abouelleil A."/>
            <person name="Alvarado L."/>
            <person name="Chapman S.B."/>
            <person name="Gainer-Dewar J."/>
            <person name="Goldberg J."/>
            <person name="Griggs A."/>
            <person name="Gujja S."/>
            <person name="Hansen M."/>
            <person name="Howarth C."/>
            <person name="Imamovic A."/>
            <person name="Larimer J."/>
            <person name="Martinez D."/>
            <person name="Murphy C."/>
            <person name="Pearson M.D."/>
            <person name="Persinoti G."/>
            <person name="Poon T."/>
            <person name="Priest M."/>
            <person name="Roberts A.D."/>
            <person name="Saif S."/>
            <person name="Shea T.D."/>
            <person name="Sykes S.N."/>
            <person name="Wortman J."/>
            <person name="Nusbaum C."/>
            <person name="Birren B."/>
        </authorList>
    </citation>
    <scope>NUCLEOTIDE SEQUENCE [LARGE SCALE GENOMIC DNA]</scope>
    <source>
        <strain evidence="14">CBS 288.86</strain>
    </source>
</reference>
<feature type="region of interest" description="Disordered" evidence="11">
    <location>
        <begin position="403"/>
        <end position="425"/>
    </location>
</feature>
<dbReference type="Proteomes" id="UP000023758">
    <property type="component" value="Unassembled WGS sequence"/>
</dbReference>
<evidence type="ECO:0000256" key="6">
    <source>
        <dbReference type="ARBA" id="ARBA00022801"/>
    </source>
</evidence>
<evidence type="ECO:0000256" key="10">
    <source>
        <dbReference type="PIRNR" id="PIRNR016302"/>
    </source>
</evidence>
<keyword evidence="6 10" id="KW-0378">Hydrolase</keyword>
<comment type="subcellular location">
    <subcellularLocation>
        <location evidence="2">Endomembrane system</location>
    </subcellularLocation>
</comment>
<evidence type="ECO:0000256" key="1">
    <source>
        <dbReference type="ARBA" id="ARBA00001452"/>
    </source>
</evidence>
<dbReference type="InterPro" id="IPR008928">
    <property type="entry name" value="6-hairpin_glycosidase_sf"/>
</dbReference>
<dbReference type="GO" id="GO:0009272">
    <property type="term" value="P:fungal-type cell wall biogenesis"/>
    <property type="evidence" value="ECO:0007669"/>
    <property type="project" value="TreeGrafter"/>
</dbReference>
<evidence type="ECO:0000256" key="5">
    <source>
        <dbReference type="ARBA" id="ARBA00022729"/>
    </source>
</evidence>
<dbReference type="AlphaFoldDB" id="A0A022W870"/>
<feature type="compositionally biased region" description="Gly residues" evidence="11">
    <location>
        <begin position="407"/>
        <end position="416"/>
    </location>
</feature>
<dbReference type="FunFam" id="1.50.10.20:FF:000006">
    <property type="entry name" value="Mannan endo-1,6-alpha-mannosidase"/>
    <property type="match status" value="1"/>
</dbReference>
<evidence type="ECO:0000256" key="8">
    <source>
        <dbReference type="ARBA" id="ARBA00023180"/>
    </source>
</evidence>
<dbReference type="PANTHER" id="PTHR12145:SF36">
    <property type="entry name" value="MANNAN ENDO-1,6-ALPHA-MANNOSIDASE DCW1"/>
    <property type="match status" value="1"/>
</dbReference>
<protein>
    <recommendedName>
        <fullName evidence="4 10">Mannan endo-1,6-alpha-mannosidase</fullName>
        <ecNumber evidence="4 10">3.2.1.101</ecNumber>
    </recommendedName>
</protein>
<feature type="chain" id="PRO_5001508207" description="Mannan endo-1,6-alpha-mannosidase" evidence="13">
    <location>
        <begin position="28"/>
        <end position="457"/>
    </location>
</feature>
<keyword evidence="12" id="KW-0812">Transmembrane</keyword>
<feature type="transmembrane region" description="Helical" evidence="12">
    <location>
        <begin position="435"/>
        <end position="455"/>
    </location>
</feature>
<evidence type="ECO:0000313" key="14">
    <source>
        <dbReference type="EMBL" id="EZF54356.1"/>
    </source>
</evidence>
<keyword evidence="7 12" id="KW-0472">Membrane</keyword>
<proteinExistence type="inferred from homology"/>
<comment type="catalytic activity">
    <reaction evidence="1 10">
        <text>Random hydrolysis of (1-&gt;6)-alpha-D-mannosidic linkages in unbranched (1-&gt;6)-mannans.</text>
        <dbReference type="EC" id="3.2.1.101"/>
    </reaction>
</comment>
<sequence length="457" mass="50505">MELKRLSFLSPRWVILLLLLQSWLASAIKLDLESDDSIKLAAKTAAKAMMKYYTGHQPGGVPGNLPDPYFWWEAGAMFGGLIDYWFYTGDSQFNDIVTQGMLWQAGPDSNFMPPNQTLTEGNDDQAFWAIAAMSAAERKFPNPPSDKPQWLSLVEAVFNSQIPRWDTATCGGGLKWQIFRFNRGFNYKNTISNGAFFQMGARLARYTGNETYAKWAEMTWDWSRAIGLINENYQFFDGSSDTLNCTELNRLQWTYNAGVYLLGAAAMYNYTDGSPKWAERVQGILDGLRPFFHPETHIMSEISCEEQGNCETDQRSFKAYLSRWMAASTQFAPFSTDFIMRRLRACARGAAKACTGGEEGTICGLKWTTGNFDGSSGVGEQMAAMEVFQSNLIRKVIPPVTQSSGGISLGGPGGSGKGKDNGPKILRPITGADTAGAAILTLLMLCTLSGVSYWMSV</sequence>
<dbReference type="PANTHER" id="PTHR12145">
    <property type="entry name" value="MANNAN ENDO-1,6-ALPHA-MANNOSIDASE DCW1"/>
    <property type="match status" value="1"/>
</dbReference>
<keyword evidence="5 13" id="KW-0732">Signal</keyword>
<evidence type="ECO:0000256" key="11">
    <source>
        <dbReference type="SAM" id="MobiDB-lite"/>
    </source>
</evidence>
<name>A0A022W870_TRIRU</name>
<dbReference type="InterPro" id="IPR014480">
    <property type="entry name" value="Mannan-1_6-alpha_mannosidase"/>
</dbReference>
<evidence type="ECO:0000256" key="3">
    <source>
        <dbReference type="ARBA" id="ARBA00009699"/>
    </source>
</evidence>
<dbReference type="Pfam" id="PF03663">
    <property type="entry name" value="Glyco_hydro_76"/>
    <property type="match status" value="1"/>
</dbReference>
<dbReference type="HOGENOM" id="CLU_025694_1_2_1"/>
<dbReference type="SUPFAM" id="SSF48208">
    <property type="entry name" value="Six-hairpin glycosidases"/>
    <property type="match status" value="1"/>
</dbReference>
<evidence type="ECO:0000256" key="7">
    <source>
        <dbReference type="ARBA" id="ARBA00023136"/>
    </source>
</evidence>
<dbReference type="SMR" id="A0A022W870"/>